<sequence length="69" mass="7631">MTRPQRMAPRLAGERQSEDRLIDSADLWLSGRYRCDCCRTGSNNESGFGTAGAAKSLGDLSREIQSHED</sequence>
<name>A0A2N3VJY7_9NOCA</name>
<accession>A0A2N3VJY7</accession>
<comment type="caution">
    <text evidence="2">The sequence shown here is derived from an EMBL/GenBank/DDBJ whole genome shotgun (WGS) entry which is preliminary data.</text>
</comment>
<dbReference type="AlphaFoldDB" id="A0A2N3VJY7"/>
<feature type="region of interest" description="Disordered" evidence="1">
    <location>
        <begin position="45"/>
        <end position="69"/>
    </location>
</feature>
<feature type="compositionally biased region" description="Basic and acidic residues" evidence="1">
    <location>
        <begin position="60"/>
        <end position="69"/>
    </location>
</feature>
<evidence type="ECO:0000313" key="2">
    <source>
        <dbReference type="EMBL" id="PKV81927.1"/>
    </source>
</evidence>
<reference evidence="2 3" key="1">
    <citation type="submission" date="2017-12" db="EMBL/GenBank/DDBJ databases">
        <title>Sequencing the genomes of 1000 Actinobacteria strains.</title>
        <authorList>
            <person name="Klenk H.-P."/>
        </authorList>
    </citation>
    <scope>NUCLEOTIDE SEQUENCE [LARGE SCALE GENOMIC DNA]</scope>
    <source>
        <strain evidence="2 3">DSM 44489</strain>
    </source>
</reference>
<organism evidence="2 3">
    <name type="scientific">Nocardia fluminea</name>
    <dbReference type="NCBI Taxonomy" id="134984"/>
    <lineage>
        <taxon>Bacteria</taxon>
        <taxon>Bacillati</taxon>
        <taxon>Actinomycetota</taxon>
        <taxon>Actinomycetes</taxon>
        <taxon>Mycobacteriales</taxon>
        <taxon>Nocardiaceae</taxon>
        <taxon>Nocardia</taxon>
    </lineage>
</organism>
<evidence type="ECO:0000313" key="3">
    <source>
        <dbReference type="Proteomes" id="UP000233766"/>
    </source>
</evidence>
<proteinExistence type="predicted"/>
<dbReference type="EMBL" id="PJMW01000002">
    <property type="protein sequence ID" value="PKV81927.1"/>
    <property type="molecule type" value="Genomic_DNA"/>
</dbReference>
<keyword evidence="3" id="KW-1185">Reference proteome</keyword>
<gene>
    <name evidence="2" type="ORF">ATK86_6402</name>
</gene>
<protein>
    <submittedName>
        <fullName evidence="2">Uncharacterized protein</fullName>
    </submittedName>
</protein>
<evidence type="ECO:0000256" key="1">
    <source>
        <dbReference type="SAM" id="MobiDB-lite"/>
    </source>
</evidence>
<dbReference type="Proteomes" id="UP000233766">
    <property type="component" value="Unassembled WGS sequence"/>
</dbReference>